<sequence length="316" mass="34816">MLDTFTPYLKPVRAYIGSVSFPFYWLTNIPARIGEWGEEHLVTRDQLIEENQALREELLIHKRKLQGMAAVVTENVRLRELMNSAELIEDRVLIAELIGVSPDPLLHKVVINKGGRDGVYLGQPLLDAEGLMGQVTEVNTFTSQVLLITDSTHALPVEINRNGVRSIAEGVGDLYRLQLRHVSNTVDVQVGDLLVSSGLGQRFPRGYPVAEVKEVIHDPGKPFATVHAVPKAQLNRSRHVLLVFSKREVLPSLSPDLLPSTPQNKPGPSDPPSSDPRSSNHGSSNRQPIESASPQAQRGTMPIDDFTDITDGEAEI</sequence>
<evidence type="ECO:0000313" key="7">
    <source>
        <dbReference type="EMBL" id="GLS25016.1"/>
    </source>
</evidence>
<keyword evidence="3" id="KW-0133">Cell shape</keyword>
<dbReference type="InterPro" id="IPR055342">
    <property type="entry name" value="MreC_beta-barrel_core"/>
</dbReference>
<dbReference type="PANTHER" id="PTHR34138">
    <property type="entry name" value="CELL SHAPE-DETERMINING PROTEIN MREC"/>
    <property type="match status" value="1"/>
</dbReference>
<dbReference type="EMBL" id="BSPD01000021">
    <property type="protein sequence ID" value="GLS25016.1"/>
    <property type="molecule type" value="Genomic_DNA"/>
</dbReference>
<dbReference type="AlphaFoldDB" id="A0AA37T761"/>
<evidence type="ECO:0000256" key="5">
    <source>
        <dbReference type="SAM" id="MobiDB-lite"/>
    </source>
</evidence>
<name>A0AA37T761_9GAMM</name>
<evidence type="ECO:0000313" key="8">
    <source>
        <dbReference type="Proteomes" id="UP001156870"/>
    </source>
</evidence>
<dbReference type="GO" id="GO:0005886">
    <property type="term" value="C:plasma membrane"/>
    <property type="evidence" value="ECO:0007669"/>
    <property type="project" value="TreeGrafter"/>
</dbReference>
<dbReference type="FunFam" id="2.40.10.350:FF:000002">
    <property type="entry name" value="Cell shape-determining protein MreC"/>
    <property type="match status" value="1"/>
</dbReference>
<evidence type="ECO:0000256" key="4">
    <source>
        <dbReference type="ARBA" id="ARBA00032089"/>
    </source>
</evidence>
<dbReference type="NCBIfam" id="TIGR00219">
    <property type="entry name" value="mreC"/>
    <property type="match status" value="1"/>
</dbReference>
<evidence type="ECO:0000256" key="3">
    <source>
        <dbReference type="ARBA" id="ARBA00022960"/>
    </source>
</evidence>
<accession>A0AA37T761</accession>
<organism evidence="7 8">
    <name type="scientific">Marinibactrum halimedae</name>
    <dbReference type="NCBI Taxonomy" id="1444977"/>
    <lineage>
        <taxon>Bacteria</taxon>
        <taxon>Pseudomonadati</taxon>
        <taxon>Pseudomonadota</taxon>
        <taxon>Gammaproteobacteria</taxon>
        <taxon>Cellvibrionales</taxon>
        <taxon>Cellvibrionaceae</taxon>
        <taxon>Marinibactrum</taxon>
    </lineage>
</organism>
<dbReference type="InterPro" id="IPR007221">
    <property type="entry name" value="MreC"/>
</dbReference>
<dbReference type="Gene3D" id="2.40.10.340">
    <property type="entry name" value="Rod shape-determining protein MreC, domain 1"/>
    <property type="match status" value="1"/>
</dbReference>
<keyword evidence="8" id="KW-1185">Reference proteome</keyword>
<dbReference type="GO" id="GO:0008360">
    <property type="term" value="P:regulation of cell shape"/>
    <property type="evidence" value="ECO:0007669"/>
    <property type="project" value="UniProtKB-KW"/>
</dbReference>
<feature type="domain" description="Rod shape-determining protein MreC beta-barrel core" evidence="6">
    <location>
        <begin position="98"/>
        <end position="243"/>
    </location>
</feature>
<evidence type="ECO:0000259" key="6">
    <source>
        <dbReference type="Pfam" id="PF04085"/>
    </source>
</evidence>
<feature type="compositionally biased region" description="Polar residues" evidence="5">
    <location>
        <begin position="280"/>
        <end position="298"/>
    </location>
</feature>
<feature type="compositionally biased region" description="Acidic residues" evidence="5">
    <location>
        <begin position="305"/>
        <end position="316"/>
    </location>
</feature>
<comment type="caution">
    <text evidence="7">The sequence shown here is derived from an EMBL/GenBank/DDBJ whole genome shotgun (WGS) entry which is preliminary data.</text>
</comment>
<dbReference type="Gene3D" id="2.40.10.350">
    <property type="entry name" value="Rod shape-determining protein MreC, domain 2"/>
    <property type="match status" value="1"/>
</dbReference>
<evidence type="ECO:0000256" key="1">
    <source>
        <dbReference type="ARBA" id="ARBA00009369"/>
    </source>
</evidence>
<feature type="compositionally biased region" description="Low complexity" evidence="5">
    <location>
        <begin position="253"/>
        <end position="262"/>
    </location>
</feature>
<comment type="similarity">
    <text evidence="1">Belongs to the MreC family.</text>
</comment>
<gene>
    <name evidence="7" type="ORF">GCM10007877_07300</name>
</gene>
<feature type="region of interest" description="Disordered" evidence="5">
    <location>
        <begin position="253"/>
        <end position="316"/>
    </location>
</feature>
<protein>
    <recommendedName>
        <fullName evidence="2">Cell shape-determining protein MreC</fullName>
    </recommendedName>
    <alternativeName>
        <fullName evidence="4">Cell shape protein MreC</fullName>
    </alternativeName>
</protein>
<dbReference type="Pfam" id="PF04085">
    <property type="entry name" value="MreC"/>
    <property type="match status" value="1"/>
</dbReference>
<reference evidence="7 8" key="1">
    <citation type="journal article" date="2014" name="Int. J. Syst. Evol. Microbiol.">
        <title>Complete genome sequence of Corynebacterium casei LMG S-19264T (=DSM 44701T), isolated from a smear-ripened cheese.</title>
        <authorList>
            <consortium name="US DOE Joint Genome Institute (JGI-PGF)"/>
            <person name="Walter F."/>
            <person name="Albersmeier A."/>
            <person name="Kalinowski J."/>
            <person name="Ruckert C."/>
        </authorList>
    </citation>
    <scope>NUCLEOTIDE SEQUENCE [LARGE SCALE GENOMIC DNA]</scope>
    <source>
        <strain evidence="7 8">NBRC 110095</strain>
    </source>
</reference>
<evidence type="ECO:0000256" key="2">
    <source>
        <dbReference type="ARBA" id="ARBA00013855"/>
    </source>
</evidence>
<dbReference type="PANTHER" id="PTHR34138:SF1">
    <property type="entry name" value="CELL SHAPE-DETERMINING PROTEIN MREC"/>
    <property type="match status" value="1"/>
</dbReference>
<proteinExistence type="inferred from homology"/>
<dbReference type="InterPro" id="IPR042175">
    <property type="entry name" value="Cell/Rod_MreC_2"/>
</dbReference>
<dbReference type="InterPro" id="IPR042177">
    <property type="entry name" value="Cell/Rod_1"/>
</dbReference>
<dbReference type="Proteomes" id="UP001156870">
    <property type="component" value="Unassembled WGS sequence"/>
</dbReference>